<keyword evidence="5 6" id="KW-0413">Isomerase</keyword>
<dbReference type="EMBL" id="CP017111">
    <property type="protein sequence ID" value="AOO63919.1"/>
    <property type="molecule type" value="Genomic_DNA"/>
</dbReference>
<dbReference type="STRING" id="1193502.SHALO_0121"/>
<comment type="similarity">
    <text evidence="1 6 7">Belongs to the phosphohexose mutase family.</text>
</comment>
<dbReference type="SUPFAM" id="SSF55957">
    <property type="entry name" value="Phosphoglucomutase, C-terminal domain"/>
    <property type="match status" value="1"/>
</dbReference>
<organism evidence="13 14">
    <name type="scientific">Sulfurospirillum halorespirans DSM 13726</name>
    <dbReference type="NCBI Taxonomy" id="1193502"/>
    <lineage>
        <taxon>Bacteria</taxon>
        <taxon>Pseudomonadati</taxon>
        <taxon>Campylobacterota</taxon>
        <taxon>Epsilonproteobacteria</taxon>
        <taxon>Campylobacterales</taxon>
        <taxon>Sulfurospirillaceae</taxon>
        <taxon>Sulfurospirillum</taxon>
    </lineage>
</organism>
<feature type="binding site" description="via phosphate group" evidence="6">
    <location>
        <position position="134"/>
    </location>
    <ligand>
        <name>Mg(2+)</name>
        <dbReference type="ChEBI" id="CHEBI:18420"/>
    </ligand>
</feature>
<dbReference type="InterPro" id="IPR050060">
    <property type="entry name" value="Phosphoglucosamine_mutase"/>
</dbReference>
<evidence type="ECO:0000256" key="8">
    <source>
        <dbReference type="RuleBase" id="RU004327"/>
    </source>
</evidence>
<dbReference type="InterPro" id="IPR016066">
    <property type="entry name" value="A-D-PHexomutase_CS"/>
</dbReference>
<dbReference type="Pfam" id="PF02880">
    <property type="entry name" value="PGM_PMM_III"/>
    <property type="match status" value="1"/>
</dbReference>
<dbReference type="InterPro" id="IPR005845">
    <property type="entry name" value="A-D-PHexomutase_a/b/a-II"/>
</dbReference>
<dbReference type="InterPro" id="IPR016055">
    <property type="entry name" value="A-D-PHexomutase_a/b/a-I/II/III"/>
</dbReference>
<dbReference type="Gene3D" id="3.30.310.50">
    <property type="entry name" value="Alpha-D-phosphohexomutase, C-terminal domain"/>
    <property type="match status" value="1"/>
</dbReference>
<reference evidence="14" key="1">
    <citation type="submission" date="2016-08" db="EMBL/GenBank/DDBJ databases">
        <title>Complete genome sequence of the organohalide-respiring Epsilonproteobacterium Sulfurospirillum halorespirans.</title>
        <authorList>
            <person name="Goris T."/>
            <person name="Zimmermann J."/>
            <person name="Schenz B."/>
            <person name="Lemos M."/>
            <person name="Hackermueller J."/>
            <person name="Diekert G."/>
        </authorList>
    </citation>
    <scope>NUCLEOTIDE SEQUENCE [LARGE SCALE GENOMIC DNA]</scope>
    <source>
        <strain>DSM 13726</strain>
        <strain evidence="14">PCE-M2</strain>
    </source>
</reference>
<dbReference type="EC" id="5.4.2.10" evidence="6 8"/>
<dbReference type="GO" id="GO:0000287">
    <property type="term" value="F:magnesium ion binding"/>
    <property type="evidence" value="ECO:0007669"/>
    <property type="project" value="UniProtKB-UniRule"/>
</dbReference>
<dbReference type="GO" id="GO:0006048">
    <property type="term" value="P:UDP-N-acetylglucosamine biosynthetic process"/>
    <property type="evidence" value="ECO:0007669"/>
    <property type="project" value="TreeGrafter"/>
</dbReference>
<dbReference type="PANTHER" id="PTHR42946">
    <property type="entry name" value="PHOSPHOHEXOSE MUTASE"/>
    <property type="match status" value="1"/>
</dbReference>
<evidence type="ECO:0000256" key="1">
    <source>
        <dbReference type="ARBA" id="ARBA00010231"/>
    </source>
</evidence>
<dbReference type="PROSITE" id="PS00710">
    <property type="entry name" value="PGM_PMM"/>
    <property type="match status" value="1"/>
</dbReference>
<evidence type="ECO:0000259" key="11">
    <source>
        <dbReference type="Pfam" id="PF02879"/>
    </source>
</evidence>
<evidence type="ECO:0000256" key="7">
    <source>
        <dbReference type="RuleBase" id="RU004326"/>
    </source>
</evidence>
<feature type="binding site" evidence="6">
    <location>
        <position position="279"/>
    </location>
    <ligand>
        <name>Mg(2+)</name>
        <dbReference type="ChEBI" id="CHEBI:18420"/>
    </ligand>
</feature>
<evidence type="ECO:0000256" key="5">
    <source>
        <dbReference type="ARBA" id="ARBA00023235"/>
    </source>
</evidence>
<keyword evidence="3 6" id="KW-0479">Metal-binding</keyword>
<feature type="modified residue" description="Phosphoserine" evidence="6">
    <location>
        <position position="134"/>
    </location>
</feature>
<feature type="binding site" evidence="6">
    <location>
        <position position="281"/>
    </location>
    <ligand>
        <name>Mg(2+)</name>
        <dbReference type="ChEBI" id="CHEBI:18420"/>
    </ligand>
</feature>
<dbReference type="AlphaFoldDB" id="A0A1D7TG00"/>
<dbReference type="Pfam" id="PF02878">
    <property type="entry name" value="PGM_PMM_I"/>
    <property type="match status" value="1"/>
</dbReference>
<dbReference type="NCBIfam" id="TIGR01455">
    <property type="entry name" value="glmM"/>
    <property type="match status" value="1"/>
</dbReference>
<dbReference type="Gene3D" id="3.40.120.10">
    <property type="entry name" value="Alpha-D-Glucose-1,6-Bisphosphate, subunit A, domain 3"/>
    <property type="match status" value="3"/>
</dbReference>
<evidence type="ECO:0000259" key="12">
    <source>
        <dbReference type="Pfam" id="PF02880"/>
    </source>
</evidence>
<dbReference type="KEGG" id="shal:SHALO_0121"/>
<feature type="domain" description="Alpha-D-phosphohexomutase C-terminal" evidence="9">
    <location>
        <begin position="440"/>
        <end position="471"/>
    </location>
</feature>
<dbReference type="GO" id="GO:0005975">
    <property type="term" value="P:carbohydrate metabolic process"/>
    <property type="evidence" value="ECO:0007669"/>
    <property type="project" value="InterPro"/>
</dbReference>
<dbReference type="InterPro" id="IPR005846">
    <property type="entry name" value="A-D-PHexomutase_a/b/a-III"/>
</dbReference>
<dbReference type="GO" id="GO:0005829">
    <property type="term" value="C:cytosol"/>
    <property type="evidence" value="ECO:0007669"/>
    <property type="project" value="TreeGrafter"/>
</dbReference>
<evidence type="ECO:0000313" key="13">
    <source>
        <dbReference type="EMBL" id="AOO63919.1"/>
    </source>
</evidence>
<comment type="PTM">
    <text evidence="6">Activated by phosphorylation.</text>
</comment>
<dbReference type="InterPro" id="IPR006352">
    <property type="entry name" value="GlmM_bact"/>
</dbReference>
<keyword evidence="14" id="KW-1185">Reference proteome</keyword>
<dbReference type="InterPro" id="IPR005844">
    <property type="entry name" value="A-D-PHexomutase_a/b/a-I"/>
</dbReference>
<gene>
    <name evidence="6" type="primary">glmM</name>
    <name evidence="13" type="ORF">SHALO_0121</name>
</gene>
<dbReference type="PATRIC" id="fig|1193502.14.peg.124"/>
<dbReference type="Proteomes" id="UP000094609">
    <property type="component" value="Chromosome"/>
</dbReference>
<dbReference type="GO" id="GO:0004615">
    <property type="term" value="F:phosphomannomutase activity"/>
    <property type="evidence" value="ECO:0007669"/>
    <property type="project" value="TreeGrafter"/>
</dbReference>
<dbReference type="InterPro" id="IPR005843">
    <property type="entry name" value="A-D-PHexomutase_C"/>
</dbReference>
<feature type="domain" description="Alpha-D-phosphohexomutase alpha/beta/alpha" evidence="10">
    <location>
        <begin position="37"/>
        <end position="169"/>
    </location>
</feature>
<evidence type="ECO:0000256" key="3">
    <source>
        <dbReference type="ARBA" id="ARBA00022723"/>
    </source>
</evidence>
<dbReference type="SUPFAM" id="SSF53738">
    <property type="entry name" value="Phosphoglucomutase, first 3 domains"/>
    <property type="match status" value="3"/>
</dbReference>
<dbReference type="InterPro" id="IPR005841">
    <property type="entry name" value="Alpha-D-phosphohexomutase_SF"/>
</dbReference>
<accession>A0A1D7TG00</accession>
<comment type="catalytic activity">
    <reaction evidence="6 8">
        <text>alpha-D-glucosamine 1-phosphate = D-glucosamine 6-phosphate</text>
        <dbReference type="Rhea" id="RHEA:23424"/>
        <dbReference type="ChEBI" id="CHEBI:58516"/>
        <dbReference type="ChEBI" id="CHEBI:58725"/>
        <dbReference type="EC" id="5.4.2.10"/>
    </reaction>
</comment>
<proteinExistence type="inferred from homology"/>
<evidence type="ECO:0000256" key="6">
    <source>
        <dbReference type="HAMAP-Rule" id="MF_01554"/>
    </source>
</evidence>
<feature type="domain" description="Alpha-D-phosphohexomutase alpha/beta/alpha" evidence="12">
    <location>
        <begin position="295"/>
        <end position="403"/>
    </location>
</feature>
<dbReference type="FunFam" id="3.40.120.10:FF:000001">
    <property type="entry name" value="Phosphoglucosamine mutase"/>
    <property type="match status" value="1"/>
</dbReference>
<feature type="binding site" evidence="6">
    <location>
        <position position="277"/>
    </location>
    <ligand>
        <name>Mg(2+)</name>
        <dbReference type="ChEBI" id="CHEBI:18420"/>
    </ligand>
</feature>
<dbReference type="PRINTS" id="PR00509">
    <property type="entry name" value="PGMPMM"/>
</dbReference>
<dbReference type="InterPro" id="IPR036900">
    <property type="entry name" value="A-D-PHexomutase_C_sf"/>
</dbReference>
<protein>
    <recommendedName>
        <fullName evidence="6 8">Phosphoglucosamine mutase</fullName>
        <ecNumber evidence="6 8">5.4.2.10</ecNumber>
    </recommendedName>
</protein>
<comment type="cofactor">
    <cofactor evidence="6">
        <name>Mg(2+)</name>
        <dbReference type="ChEBI" id="CHEBI:18420"/>
    </cofactor>
    <text evidence="6">Binds 1 Mg(2+) ion per subunit.</text>
</comment>
<dbReference type="GO" id="GO:0008966">
    <property type="term" value="F:phosphoglucosamine mutase activity"/>
    <property type="evidence" value="ECO:0007669"/>
    <property type="project" value="UniProtKB-UniRule"/>
</dbReference>
<dbReference type="FunFam" id="3.40.120.10:FF:000003">
    <property type="entry name" value="Phosphoglucosamine mutase"/>
    <property type="match status" value="1"/>
</dbReference>
<evidence type="ECO:0000259" key="9">
    <source>
        <dbReference type="Pfam" id="PF00408"/>
    </source>
</evidence>
<dbReference type="Pfam" id="PF00408">
    <property type="entry name" value="PGM_PMM_IV"/>
    <property type="match status" value="1"/>
</dbReference>
<sequence length="481" mass="53551">MLGCKVLLYPLHVKIKKVLLQFAYHFTCKEKTGKTMKLFGTDGVRGKAGKKLSAFMAMRLAMAAGIYFRKNSITNKILVGKDTRRSGYMIENAIVSGLTAVGYDVRQIGPMPTPAIAFLTEDMRCDAGIMISASHNPYFDNGIKFFDSLGNKLGEVEEAAIEKIYFDDELIEANQKIEFDIGRSKRVDDVIGRYIVQIKNSFPKNLTLKGLRIVLDTANGAAYKVAPTIFNELGADVIMIHDDPNGSNINLNCGALHPEELGEEVRRLRADVGFAFDGDADRLVVVDENGNPIHGDKLLGKIATFLQSQNRLANKGVCVTVMSNQALEDYLKKAGIKTYRCDVGDKNVLETLYREKINFGGEQSGHIILSDFAKTGDALVAALSVMHCMLTEKKKVSQLLNPFELYPQLQQNIKIDNKIPLSELKGYTSLVSELESKKIRVLIRYSGTENLLRILLEGQDEKTLEEQMEKTVKFFKSALNE</sequence>
<keyword evidence="4 6" id="KW-0460">Magnesium</keyword>
<dbReference type="CDD" id="cd05802">
    <property type="entry name" value="GlmM"/>
    <property type="match status" value="1"/>
</dbReference>
<evidence type="ECO:0000256" key="4">
    <source>
        <dbReference type="ARBA" id="ARBA00022842"/>
    </source>
</evidence>
<evidence type="ECO:0000256" key="2">
    <source>
        <dbReference type="ARBA" id="ARBA00022553"/>
    </source>
</evidence>
<name>A0A1D7TG00_9BACT</name>
<dbReference type="HAMAP" id="MF_01554_B">
    <property type="entry name" value="GlmM_B"/>
    <property type="match status" value="1"/>
</dbReference>
<feature type="domain" description="Alpha-D-phosphohexomutase alpha/beta/alpha" evidence="11">
    <location>
        <begin position="193"/>
        <end position="290"/>
    </location>
</feature>
<evidence type="ECO:0000313" key="14">
    <source>
        <dbReference type="Proteomes" id="UP000094609"/>
    </source>
</evidence>
<feature type="active site" description="Phosphoserine intermediate" evidence="6">
    <location>
        <position position="134"/>
    </location>
</feature>
<comment type="function">
    <text evidence="6 8">Catalyzes the conversion of glucosamine-6-phosphate to glucosamine-1-phosphate.</text>
</comment>
<keyword evidence="2 6" id="KW-0597">Phosphoprotein</keyword>
<evidence type="ECO:0000259" key="10">
    <source>
        <dbReference type="Pfam" id="PF02878"/>
    </source>
</evidence>
<dbReference type="Pfam" id="PF02879">
    <property type="entry name" value="PGM_PMM_II"/>
    <property type="match status" value="1"/>
</dbReference>
<dbReference type="PANTHER" id="PTHR42946:SF1">
    <property type="entry name" value="PHOSPHOGLUCOMUTASE (ALPHA-D-GLUCOSE-1,6-BISPHOSPHATE-DEPENDENT)"/>
    <property type="match status" value="1"/>
</dbReference>
<dbReference type="GO" id="GO:0009252">
    <property type="term" value="P:peptidoglycan biosynthetic process"/>
    <property type="evidence" value="ECO:0007669"/>
    <property type="project" value="TreeGrafter"/>
</dbReference>